<comment type="caution">
    <text evidence="2">The sequence shown here is derived from an EMBL/GenBank/DDBJ whole genome shotgun (WGS) entry which is preliminary data.</text>
</comment>
<accession>M2Q4F5</accession>
<gene>
    <name evidence="2" type="ORF">C791_2830</name>
</gene>
<dbReference type="EMBL" id="ANMG01000027">
    <property type="protein sequence ID" value="EMD26840.1"/>
    <property type="molecule type" value="Genomic_DNA"/>
</dbReference>
<reference evidence="2 3" key="1">
    <citation type="submission" date="2012-10" db="EMBL/GenBank/DDBJ databases">
        <title>Genome assembly of Amycolatopsis azurea DSM 43854.</title>
        <authorList>
            <person name="Khatri I."/>
            <person name="Kaur I."/>
            <person name="Subramanian S."/>
            <person name="Mayilraj S."/>
        </authorList>
    </citation>
    <scope>NUCLEOTIDE SEQUENCE [LARGE SCALE GENOMIC DNA]</scope>
    <source>
        <strain evidence="2 3">DSM 43854</strain>
    </source>
</reference>
<sequence length="76" mass="8506">MKATFATLKVAKVAFTTRSAGSRPRRDDRSRGRARSRQPEVAGRRWVAVVVSGKCRSNGTYHSRLFPCQERVSVTP</sequence>
<evidence type="ECO:0000256" key="1">
    <source>
        <dbReference type="SAM" id="MobiDB-lite"/>
    </source>
</evidence>
<dbReference type="PATRIC" id="fig|1238180.3.peg.3429"/>
<organism evidence="2 3">
    <name type="scientific">Amycolatopsis azurea DSM 43854</name>
    <dbReference type="NCBI Taxonomy" id="1238180"/>
    <lineage>
        <taxon>Bacteria</taxon>
        <taxon>Bacillati</taxon>
        <taxon>Actinomycetota</taxon>
        <taxon>Actinomycetes</taxon>
        <taxon>Pseudonocardiales</taxon>
        <taxon>Pseudonocardiaceae</taxon>
        <taxon>Amycolatopsis</taxon>
    </lineage>
</organism>
<dbReference type="Proteomes" id="UP000014137">
    <property type="component" value="Unassembled WGS sequence"/>
</dbReference>
<evidence type="ECO:0000313" key="2">
    <source>
        <dbReference type="EMBL" id="EMD26840.1"/>
    </source>
</evidence>
<evidence type="ECO:0000313" key="3">
    <source>
        <dbReference type="Proteomes" id="UP000014137"/>
    </source>
</evidence>
<dbReference type="AlphaFoldDB" id="M2Q4F5"/>
<proteinExistence type="predicted"/>
<feature type="region of interest" description="Disordered" evidence="1">
    <location>
        <begin position="16"/>
        <end position="40"/>
    </location>
</feature>
<name>M2Q4F5_9PSEU</name>
<protein>
    <submittedName>
        <fullName evidence="2">Uncharacterized protein</fullName>
    </submittedName>
</protein>